<evidence type="ECO:0008006" key="3">
    <source>
        <dbReference type="Google" id="ProtNLM"/>
    </source>
</evidence>
<proteinExistence type="predicted"/>
<evidence type="ECO:0000313" key="2">
    <source>
        <dbReference type="Proteomes" id="UP001164746"/>
    </source>
</evidence>
<evidence type="ECO:0000313" key="1">
    <source>
        <dbReference type="EMBL" id="WAR10626.1"/>
    </source>
</evidence>
<accession>A0ABY7EPI1</accession>
<sequence length="310" mass="35362">MASIHDTKIQCEMCCNEVAVGYCKTCGNVGKTCIDVHKTVKVFLTHNVSLNEKNNGNPTVTKRDIAEDRCMQHPTERTRYLCEIHDSLICDRCFHSEHASCVEQVVDLLHEDRSIDCNKIYSMKSLFTEFKAEIMFLKDEAKQSKENCKTNADKCLHECMELGNKIKHRVDVLTSSIIDGIRKKYDENLNIYSHISKTCDEKARRCDNEEKDKVILKCLFDDLEDLCELQEEVTGSDDGNTNDVVACTTKINKTRRELTAMLNQIKQDSEKGGAEFKDNINWTQPTRTVNVTVNLSIIELAFTFPDGLQT</sequence>
<name>A0ABY7EPI1_MYAAR</name>
<dbReference type="Gene3D" id="3.30.160.60">
    <property type="entry name" value="Classic Zinc Finger"/>
    <property type="match status" value="1"/>
</dbReference>
<gene>
    <name evidence="1" type="ORF">MAR_035702</name>
</gene>
<dbReference type="SUPFAM" id="SSF57845">
    <property type="entry name" value="B-box zinc-binding domain"/>
    <property type="match status" value="1"/>
</dbReference>
<feature type="non-terminal residue" evidence="1">
    <location>
        <position position="310"/>
    </location>
</feature>
<protein>
    <recommendedName>
        <fullName evidence="3">B box-type domain-containing protein</fullName>
    </recommendedName>
</protein>
<organism evidence="1 2">
    <name type="scientific">Mya arenaria</name>
    <name type="common">Soft-shell clam</name>
    <dbReference type="NCBI Taxonomy" id="6604"/>
    <lineage>
        <taxon>Eukaryota</taxon>
        <taxon>Metazoa</taxon>
        <taxon>Spiralia</taxon>
        <taxon>Lophotrochozoa</taxon>
        <taxon>Mollusca</taxon>
        <taxon>Bivalvia</taxon>
        <taxon>Autobranchia</taxon>
        <taxon>Heteroconchia</taxon>
        <taxon>Euheterodonta</taxon>
        <taxon>Imparidentia</taxon>
        <taxon>Neoheterodontei</taxon>
        <taxon>Myida</taxon>
        <taxon>Myoidea</taxon>
        <taxon>Myidae</taxon>
        <taxon>Mya</taxon>
    </lineage>
</organism>
<dbReference type="Proteomes" id="UP001164746">
    <property type="component" value="Chromosome 7"/>
</dbReference>
<keyword evidence="2" id="KW-1185">Reference proteome</keyword>
<dbReference type="EMBL" id="CP111018">
    <property type="protein sequence ID" value="WAR10626.1"/>
    <property type="molecule type" value="Genomic_DNA"/>
</dbReference>
<reference evidence="1" key="1">
    <citation type="submission" date="2022-11" db="EMBL/GenBank/DDBJ databases">
        <title>Centuries of genome instability and evolution in soft-shell clam transmissible cancer (bioRxiv).</title>
        <authorList>
            <person name="Hart S.F.M."/>
            <person name="Yonemitsu M.A."/>
            <person name="Giersch R.M."/>
            <person name="Beal B.F."/>
            <person name="Arriagada G."/>
            <person name="Davis B.W."/>
            <person name="Ostrander E.A."/>
            <person name="Goff S.P."/>
            <person name="Metzger M.J."/>
        </authorList>
    </citation>
    <scope>NUCLEOTIDE SEQUENCE</scope>
    <source>
        <strain evidence="1">MELC-2E11</strain>
        <tissue evidence="1">Siphon/mantle</tissue>
    </source>
</reference>